<feature type="transmembrane region" description="Helical" evidence="5">
    <location>
        <begin position="20"/>
        <end position="41"/>
    </location>
</feature>
<protein>
    <recommendedName>
        <fullName evidence="8">Metalloprotease</fullName>
    </recommendedName>
</protein>
<keyword evidence="2 5" id="KW-0812">Transmembrane</keyword>
<name>A0A5C6S839_9RHOB</name>
<evidence type="ECO:0000256" key="1">
    <source>
        <dbReference type="ARBA" id="ARBA00004167"/>
    </source>
</evidence>
<evidence type="ECO:0008006" key="8">
    <source>
        <dbReference type="Google" id="ProtNLM"/>
    </source>
</evidence>
<comment type="caution">
    <text evidence="6">The sequence shown here is derived from an EMBL/GenBank/DDBJ whole genome shotgun (WGS) entry which is preliminary data.</text>
</comment>
<evidence type="ECO:0000313" key="7">
    <source>
        <dbReference type="Proteomes" id="UP000321562"/>
    </source>
</evidence>
<reference evidence="6 7" key="1">
    <citation type="submission" date="2019-08" db="EMBL/GenBank/DDBJ databases">
        <authorList>
            <person name="Ye J."/>
        </authorList>
    </citation>
    <scope>NUCLEOTIDE SEQUENCE [LARGE SCALE GENOMIC DNA]</scope>
    <source>
        <strain evidence="6 7">TK008</strain>
    </source>
</reference>
<dbReference type="SUPFAM" id="SSF55486">
    <property type="entry name" value="Metalloproteases ('zincins'), catalytic domain"/>
    <property type="match status" value="1"/>
</dbReference>
<evidence type="ECO:0000256" key="5">
    <source>
        <dbReference type="SAM" id="Phobius"/>
    </source>
</evidence>
<dbReference type="AlphaFoldDB" id="A0A5C6S839"/>
<dbReference type="Proteomes" id="UP000321562">
    <property type="component" value="Unassembled WGS sequence"/>
</dbReference>
<dbReference type="Pfam" id="PF04228">
    <property type="entry name" value="Zn_peptidase"/>
    <property type="match status" value="1"/>
</dbReference>
<dbReference type="OrthoDB" id="9774900at2"/>
<dbReference type="PANTHER" id="PTHR30168:SF0">
    <property type="entry name" value="INNER MEMBRANE PROTEIN"/>
    <property type="match status" value="1"/>
</dbReference>
<dbReference type="RefSeq" id="WP_147095921.1">
    <property type="nucleotide sequence ID" value="NZ_JBHUFH010000002.1"/>
</dbReference>
<sequence length="281" mass="30384">MEWRGRRTSRNVEDRRGMGVSGAGGMGIVGMLAVLAFGYFFGIDISPVVNSVSQTQTSSEPRELTAEEQQMGQFVSVILAETEDVFGQTVRDQAGKDYTDPQMVLYSGMTQSGCGGASAQMGPFYCPMDQKVYLDTDFFNTMQNRMGAGGDLAAAYVIAHEVGHHVQNQLGILPRVTQMRQQSSQKDSNYLSVLTELQADCFAGMWARNSAQDLKITREDIGEAMDAAAAVGDDALMQSSGRAVVPDAFTHGSSADRQEWFMRGYDGGNLASCNTFKAAGL</sequence>
<dbReference type="PANTHER" id="PTHR30168">
    <property type="entry name" value="PUTATIVE MEMBRANE PROTEIN YPFJ"/>
    <property type="match status" value="1"/>
</dbReference>
<accession>A0A5C6S839</accession>
<evidence type="ECO:0000313" key="6">
    <source>
        <dbReference type="EMBL" id="TXB70504.1"/>
    </source>
</evidence>
<gene>
    <name evidence="6" type="ORF">FQV27_01115</name>
</gene>
<keyword evidence="3 5" id="KW-1133">Transmembrane helix</keyword>
<keyword evidence="7" id="KW-1185">Reference proteome</keyword>
<comment type="subcellular location">
    <subcellularLocation>
        <location evidence="1">Membrane</location>
        <topology evidence="1">Single-pass membrane protein</topology>
    </subcellularLocation>
</comment>
<dbReference type="GO" id="GO:0016020">
    <property type="term" value="C:membrane"/>
    <property type="evidence" value="ECO:0007669"/>
    <property type="project" value="UniProtKB-SubCell"/>
</dbReference>
<organism evidence="6 7">
    <name type="scientific">Paracoccus aurantiacus</name>
    <dbReference type="NCBI Taxonomy" id="2599412"/>
    <lineage>
        <taxon>Bacteria</taxon>
        <taxon>Pseudomonadati</taxon>
        <taxon>Pseudomonadota</taxon>
        <taxon>Alphaproteobacteria</taxon>
        <taxon>Rhodobacterales</taxon>
        <taxon>Paracoccaceae</taxon>
        <taxon>Paracoccus</taxon>
    </lineage>
</organism>
<evidence type="ECO:0000256" key="3">
    <source>
        <dbReference type="ARBA" id="ARBA00022989"/>
    </source>
</evidence>
<keyword evidence="4 5" id="KW-0472">Membrane</keyword>
<dbReference type="EMBL" id="VOPL01000001">
    <property type="protein sequence ID" value="TXB70504.1"/>
    <property type="molecule type" value="Genomic_DNA"/>
</dbReference>
<proteinExistence type="predicted"/>
<evidence type="ECO:0000256" key="2">
    <source>
        <dbReference type="ARBA" id="ARBA00022692"/>
    </source>
</evidence>
<evidence type="ECO:0000256" key="4">
    <source>
        <dbReference type="ARBA" id="ARBA00023136"/>
    </source>
</evidence>
<dbReference type="InterPro" id="IPR007343">
    <property type="entry name" value="Uncharacterised_pept_Zn_put"/>
</dbReference>